<dbReference type="Proteomes" id="UP000886501">
    <property type="component" value="Unassembled WGS sequence"/>
</dbReference>
<organism evidence="1 2">
    <name type="scientific">Thelephora ganbajun</name>
    <name type="common">Ganba fungus</name>
    <dbReference type="NCBI Taxonomy" id="370292"/>
    <lineage>
        <taxon>Eukaryota</taxon>
        <taxon>Fungi</taxon>
        <taxon>Dikarya</taxon>
        <taxon>Basidiomycota</taxon>
        <taxon>Agaricomycotina</taxon>
        <taxon>Agaricomycetes</taxon>
        <taxon>Thelephorales</taxon>
        <taxon>Thelephoraceae</taxon>
        <taxon>Thelephora</taxon>
    </lineage>
</organism>
<evidence type="ECO:0000313" key="2">
    <source>
        <dbReference type="Proteomes" id="UP000886501"/>
    </source>
</evidence>
<comment type="caution">
    <text evidence="1">The sequence shown here is derived from an EMBL/GenBank/DDBJ whole genome shotgun (WGS) entry which is preliminary data.</text>
</comment>
<proteinExistence type="predicted"/>
<accession>A0ACB6ZG14</accession>
<keyword evidence="2" id="KW-1185">Reference proteome</keyword>
<sequence length="584" mass="64975">MENNRNVRTYTLFIDLSQFTEKTVPRLRELFTHWLTKARWHQPSIMIFDNIDHLMPPQAENTDSSRTRHIVETFIGVYATTFRSIPTNFRGVVMIGTAKSSAVIHPLLKQLHVFEDTINVLPPNKEARKEILSHFVEQRIIVSDLTKDESLNYAALATLTEGYAALDLKDLVSRAVQNAAERSLTDADGRLDYAAPRLTYRDFTAAQEDFVPLSLRDVGLQKSTVSWADIGGLKETKKVLRETLEWPTKYARIFAQSPLRLRSGLLLYGYPGCGKTMLASAVAKECGLNFISVKGPEILNKYIGASEKSVRDLFERATAAKPCVLFFDEFDSIAPKRGHDSTGVTDRVVNQMLTQMDGAEGLEGVYVLAATSRPDLIDSALLRPGRLDKSLLCDMPSQSDRKETLETLRKKVTLADDVDLEAIARATDGFTGADLQALVYNANLEAVHETIDEKPLGNASGTGENSSIPDESQKIQHITFGPEGSETKVLSAAEETAIQRQLRQIYSSTSKRVAVEEKIETPRPSKPVVRAEHLRRVLKTTRPSVSPQEIQRLRAIYDTFDQDRSGGMPVPPESTAVGTRVSLQ</sequence>
<evidence type="ECO:0000313" key="1">
    <source>
        <dbReference type="EMBL" id="KAF9648393.1"/>
    </source>
</evidence>
<dbReference type="EMBL" id="MU118014">
    <property type="protein sequence ID" value="KAF9648393.1"/>
    <property type="molecule type" value="Genomic_DNA"/>
</dbReference>
<name>A0ACB6ZG14_THEGA</name>
<reference evidence="1" key="2">
    <citation type="journal article" date="2020" name="Nat. Commun.">
        <title>Large-scale genome sequencing of mycorrhizal fungi provides insights into the early evolution of symbiotic traits.</title>
        <authorList>
            <person name="Miyauchi S."/>
            <person name="Kiss E."/>
            <person name="Kuo A."/>
            <person name="Drula E."/>
            <person name="Kohler A."/>
            <person name="Sanchez-Garcia M."/>
            <person name="Morin E."/>
            <person name="Andreopoulos B."/>
            <person name="Barry K.W."/>
            <person name="Bonito G."/>
            <person name="Buee M."/>
            <person name="Carver A."/>
            <person name="Chen C."/>
            <person name="Cichocki N."/>
            <person name="Clum A."/>
            <person name="Culley D."/>
            <person name="Crous P.W."/>
            <person name="Fauchery L."/>
            <person name="Girlanda M."/>
            <person name="Hayes R.D."/>
            <person name="Keri Z."/>
            <person name="LaButti K."/>
            <person name="Lipzen A."/>
            <person name="Lombard V."/>
            <person name="Magnuson J."/>
            <person name="Maillard F."/>
            <person name="Murat C."/>
            <person name="Nolan M."/>
            <person name="Ohm R.A."/>
            <person name="Pangilinan J."/>
            <person name="Pereira M.F."/>
            <person name="Perotto S."/>
            <person name="Peter M."/>
            <person name="Pfister S."/>
            <person name="Riley R."/>
            <person name="Sitrit Y."/>
            <person name="Stielow J.B."/>
            <person name="Szollosi G."/>
            <person name="Zifcakova L."/>
            <person name="Stursova M."/>
            <person name="Spatafora J.W."/>
            <person name="Tedersoo L."/>
            <person name="Vaario L.M."/>
            <person name="Yamada A."/>
            <person name="Yan M."/>
            <person name="Wang P."/>
            <person name="Xu J."/>
            <person name="Bruns T."/>
            <person name="Baldrian P."/>
            <person name="Vilgalys R."/>
            <person name="Dunand C."/>
            <person name="Henrissat B."/>
            <person name="Grigoriev I.V."/>
            <person name="Hibbett D."/>
            <person name="Nagy L.G."/>
            <person name="Martin F.M."/>
        </authorList>
    </citation>
    <scope>NUCLEOTIDE SEQUENCE</scope>
    <source>
        <strain evidence="1">P2</strain>
    </source>
</reference>
<protein>
    <submittedName>
        <fullName evidence="1">AAA-domain-containing protein</fullName>
    </submittedName>
</protein>
<gene>
    <name evidence="1" type="ORF">BDM02DRAFT_3115427</name>
</gene>
<reference evidence="1" key="1">
    <citation type="submission" date="2019-10" db="EMBL/GenBank/DDBJ databases">
        <authorList>
            <consortium name="DOE Joint Genome Institute"/>
            <person name="Kuo A."/>
            <person name="Miyauchi S."/>
            <person name="Kiss E."/>
            <person name="Drula E."/>
            <person name="Kohler A."/>
            <person name="Sanchez-Garcia M."/>
            <person name="Andreopoulos B."/>
            <person name="Barry K.W."/>
            <person name="Bonito G."/>
            <person name="Buee M."/>
            <person name="Carver A."/>
            <person name="Chen C."/>
            <person name="Cichocki N."/>
            <person name="Clum A."/>
            <person name="Culley D."/>
            <person name="Crous P.W."/>
            <person name="Fauchery L."/>
            <person name="Girlanda M."/>
            <person name="Hayes R."/>
            <person name="Keri Z."/>
            <person name="Labutti K."/>
            <person name="Lipzen A."/>
            <person name="Lombard V."/>
            <person name="Magnuson J."/>
            <person name="Maillard F."/>
            <person name="Morin E."/>
            <person name="Murat C."/>
            <person name="Nolan M."/>
            <person name="Ohm R."/>
            <person name="Pangilinan J."/>
            <person name="Pereira M."/>
            <person name="Perotto S."/>
            <person name="Peter M."/>
            <person name="Riley R."/>
            <person name="Sitrit Y."/>
            <person name="Stielow B."/>
            <person name="Szollosi G."/>
            <person name="Zifcakova L."/>
            <person name="Stursova M."/>
            <person name="Spatafora J.W."/>
            <person name="Tedersoo L."/>
            <person name="Vaario L.-M."/>
            <person name="Yamada A."/>
            <person name="Yan M."/>
            <person name="Wang P."/>
            <person name="Xu J."/>
            <person name="Bruns T."/>
            <person name="Baldrian P."/>
            <person name="Vilgalys R."/>
            <person name="Henrissat B."/>
            <person name="Grigoriev I.V."/>
            <person name="Hibbett D."/>
            <person name="Nagy L.G."/>
            <person name="Martin F.M."/>
        </authorList>
    </citation>
    <scope>NUCLEOTIDE SEQUENCE</scope>
    <source>
        <strain evidence="1">P2</strain>
    </source>
</reference>